<accession>A0A238W153</accession>
<evidence type="ECO:0000256" key="10">
    <source>
        <dbReference type="ARBA" id="ARBA00048174"/>
    </source>
</evidence>
<protein>
    <recommendedName>
        <fullName evidence="9">inosine/xanthosine triphosphatase</fullName>
        <ecNumber evidence="9">3.6.1.73</ecNumber>
    </recommendedName>
</protein>
<keyword evidence="6" id="KW-0460">Magnesium</keyword>
<comment type="catalytic activity">
    <reaction evidence="10">
        <text>ITP + H2O = IDP + phosphate + H(+)</text>
        <dbReference type="Rhea" id="RHEA:28330"/>
        <dbReference type="ChEBI" id="CHEBI:15377"/>
        <dbReference type="ChEBI" id="CHEBI:15378"/>
        <dbReference type="ChEBI" id="CHEBI:43474"/>
        <dbReference type="ChEBI" id="CHEBI:58280"/>
        <dbReference type="ChEBI" id="CHEBI:61402"/>
        <dbReference type="EC" id="3.6.1.73"/>
    </reaction>
</comment>
<evidence type="ECO:0000313" key="13">
    <source>
        <dbReference type="EMBL" id="SNR40335.1"/>
    </source>
</evidence>
<keyword evidence="7" id="KW-0546">Nucleotide metabolism</keyword>
<dbReference type="Pfam" id="PF01931">
    <property type="entry name" value="NTPase_I-T"/>
    <property type="match status" value="1"/>
</dbReference>
<comment type="catalytic activity">
    <reaction evidence="11">
        <text>XTP + H2O = XDP + phosphate + H(+)</text>
        <dbReference type="Rhea" id="RHEA:28406"/>
        <dbReference type="ChEBI" id="CHEBI:15377"/>
        <dbReference type="ChEBI" id="CHEBI:15378"/>
        <dbReference type="ChEBI" id="CHEBI:43474"/>
        <dbReference type="ChEBI" id="CHEBI:59884"/>
        <dbReference type="ChEBI" id="CHEBI:61314"/>
        <dbReference type="EC" id="3.6.1.73"/>
    </reaction>
</comment>
<dbReference type="GO" id="GO:0006772">
    <property type="term" value="P:thiamine metabolic process"/>
    <property type="evidence" value="ECO:0007669"/>
    <property type="project" value="TreeGrafter"/>
</dbReference>
<dbReference type="Gene3D" id="3.90.950.10">
    <property type="match status" value="1"/>
</dbReference>
<keyword evidence="14" id="KW-1185">Reference proteome</keyword>
<feature type="domain" description="Non-canonical purine NTP phosphatase/PRRC1" evidence="12">
    <location>
        <begin position="13"/>
        <end position="185"/>
    </location>
</feature>
<comment type="cofactor">
    <cofactor evidence="1">
        <name>Mn(2+)</name>
        <dbReference type="ChEBI" id="CHEBI:29035"/>
    </cofactor>
</comment>
<evidence type="ECO:0000259" key="12">
    <source>
        <dbReference type="Pfam" id="PF01931"/>
    </source>
</evidence>
<keyword evidence="8" id="KW-0464">Manganese</keyword>
<sequence length="194" mass="19664">MKRRSGTVRIGVGSGNPVKRRAVELAIGEELGAGGDTGITVESVAVDSGVSEQPTGHEETITGARNRAAAVHDAGDTDADRFDFAVGIEGGVARFPGVEGRFLVMWAAVDDGERVEVGSGPALRLPDDVAARINAGEELGPVMDERLGTDGIAERGGAAAALTDGRLTRAGALSSAVAGALGPFVSTEYTPSPP</sequence>
<evidence type="ECO:0000256" key="5">
    <source>
        <dbReference type="ARBA" id="ARBA00022801"/>
    </source>
</evidence>
<evidence type="ECO:0000313" key="14">
    <source>
        <dbReference type="Proteomes" id="UP000198397"/>
    </source>
</evidence>
<dbReference type="EMBL" id="FZNQ01000005">
    <property type="protein sequence ID" value="SNR40335.1"/>
    <property type="molecule type" value="Genomic_DNA"/>
</dbReference>
<evidence type="ECO:0000256" key="4">
    <source>
        <dbReference type="ARBA" id="ARBA00022741"/>
    </source>
</evidence>
<dbReference type="GO" id="GO:0103023">
    <property type="term" value="F:ITPase activity"/>
    <property type="evidence" value="ECO:0007669"/>
    <property type="project" value="UniProtKB-EC"/>
</dbReference>
<dbReference type="GO" id="GO:0046872">
    <property type="term" value="F:metal ion binding"/>
    <property type="evidence" value="ECO:0007669"/>
    <property type="project" value="UniProtKB-KW"/>
</dbReference>
<dbReference type="InterPro" id="IPR002786">
    <property type="entry name" value="Non_canon_purine_NTPase"/>
</dbReference>
<proteinExistence type="predicted"/>
<evidence type="ECO:0000256" key="1">
    <source>
        <dbReference type="ARBA" id="ARBA00001936"/>
    </source>
</evidence>
<dbReference type="AlphaFoldDB" id="A0A238W153"/>
<dbReference type="EC" id="3.6.1.73" evidence="9"/>
<gene>
    <name evidence="13" type="ORF">SAMN06264855_10528</name>
</gene>
<keyword evidence="5" id="KW-0378">Hydrolase</keyword>
<name>A0A238W153_HALVU</name>
<evidence type="ECO:0000256" key="11">
    <source>
        <dbReference type="ARBA" id="ARBA00048781"/>
    </source>
</evidence>
<dbReference type="PANTHER" id="PTHR34699:SF2">
    <property type="entry name" value="NON-CANONICAL PURINE NTP PHOSPHATASE_PRRC1 DOMAIN-CONTAINING PROTEIN"/>
    <property type="match status" value="1"/>
</dbReference>
<keyword evidence="3" id="KW-0479">Metal-binding</keyword>
<dbReference type="InterPro" id="IPR050299">
    <property type="entry name" value="YjjX_NTPase"/>
</dbReference>
<dbReference type="PANTHER" id="PTHR34699">
    <property type="match status" value="1"/>
</dbReference>
<evidence type="ECO:0000256" key="7">
    <source>
        <dbReference type="ARBA" id="ARBA00023080"/>
    </source>
</evidence>
<evidence type="ECO:0000256" key="6">
    <source>
        <dbReference type="ARBA" id="ARBA00022842"/>
    </source>
</evidence>
<dbReference type="RefSeq" id="WP_089384308.1">
    <property type="nucleotide sequence ID" value="NZ_FZNQ01000005.1"/>
</dbReference>
<dbReference type="InterPro" id="IPR026533">
    <property type="entry name" value="NTPase/PRRC1"/>
</dbReference>
<dbReference type="OrthoDB" id="52857at2157"/>
<evidence type="ECO:0000256" key="3">
    <source>
        <dbReference type="ARBA" id="ARBA00022723"/>
    </source>
</evidence>
<evidence type="ECO:0000256" key="8">
    <source>
        <dbReference type="ARBA" id="ARBA00023211"/>
    </source>
</evidence>
<evidence type="ECO:0000256" key="9">
    <source>
        <dbReference type="ARBA" id="ARBA00038901"/>
    </source>
</evidence>
<dbReference type="Proteomes" id="UP000198397">
    <property type="component" value="Unassembled WGS sequence"/>
</dbReference>
<comment type="cofactor">
    <cofactor evidence="2">
        <name>Mg(2+)</name>
        <dbReference type="ChEBI" id="CHEBI:18420"/>
    </cofactor>
</comment>
<keyword evidence="4" id="KW-0547">Nucleotide-binding</keyword>
<organism evidence="13 14">
    <name type="scientific">Halorubrum vacuolatum</name>
    <name type="common">Natronobacterium vacuolatum</name>
    <dbReference type="NCBI Taxonomy" id="63740"/>
    <lineage>
        <taxon>Archaea</taxon>
        <taxon>Methanobacteriati</taxon>
        <taxon>Methanobacteriota</taxon>
        <taxon>Stenosarchaea group</taxon>
        <taxon>Halobacteria</taxon>
        <taxon>Halobacteriales</taxon>
        <taxon>Haloferacaceae</taxon>
        <taxon>Halorubrum</taxon>
    </lineage>
</organism>
<evidence type="ECO:0000256" key="2">
    <source>
        <dbReference type="ARBA" id="ARBA00001946"/>
    </source>
</evidence>
<dbReference type="InterPro" id="IPR029001">
    <property type="entry name" value="ITPase-like_fam"/>
</dbReference>
<dbReference type="GO" id="GO:0000166">
    <property type="term" value="F:nucleotide binding"/>
    <property type="evidence" value="ECO:0007669"/>
    <property type="project" value="UniProtKB-KW"/>
</dbReference>
<dbReference type="NCBIfam" id="TIGR00258">
    <property type="entry name" value="inosine/xanthosine triphosphatase"/>
    <property type="match status" value="1"/>
</dbReference>
<dbReference type="SUPFAM" id="SSF52972">
    <property type="entry name" value="ITPase-like"/>
    <property type="match status" value="1"/>
</dbReference>
<dbReference type="GO" id="GO:0009117">
    <property type="term" value="P:nucleotide metabolic process"/>
    <property type="evidence" value="ECO:0007669"/>
    <property type="project" value="UniProtKB-KW"/>
</dbReference>
<reference evidence="13 14" key="1">
    <citation type="submission" date="2017-06" db="EMBL/GenBank/DDBJ databases">
        <authorList>
            <person name="Kim H.J."/>
            <person name="Triplett B.A."/>
        </authorList>
    </citation>
    <scope>NUCLEOTIDE SEQUENCE [LARGE SCALE GENOMIC DNA]</scope>
    <source>
        <strain evidence="13 14">DSM 8800</strain>
    </source>
</reference>